<feature type="domain" description="Glycosyl transferase 48" evidence="1">
    <location>
        <begin position="189"/>
        <end position="306"/>
    </location>
</feature>
<protein>
    <recommendedName>
        <fullName evidence="5">1,3-beta-glucan synthase</fullName>
    </recommendedName>
</protein>
<organism evidence="3 4">
    <name type="scientific">Anisodus acutangulus</name>
    <dbReference type="NCBI Taxonomy" id="402998"/>
    <lineage>
        <taxon>Eukaryota</taxon>
        <taxon>Viridiplantae</taxon>
        <taxon>Streptophyta</taxon>
        <taxon>Embryophyta</taxon>
        <taxon>Tracheophyta</taxon>
        <taxon>Spermatophyta</taxon>
        <taxon>Magnoliopsida</taxon>
        <taxon>eudicotyledons</taxon>
        <taxon>Gunneridae</taxon>
        <taxon>Pentapetalae</taxon>
        <taxon>asterids</taxon>
        <taxon>lamiids</taxon>
        <taxon>Solanales</taxon>
        <taxon>Solanaceae</taxon>
        <taxon>Solanoideae</taxon>
        <taxon>Hyoscyameae</taxon>
        <taxon>Anisodus</taxon>
    </lineage>
</organism>
<evidence type="ECO:0000313" key="4">
    <source>
        <dbReference type="Proteomes" id="UP001152561"/>
    </source>
</evidence>
<feature type="domain" description="Glycosyl transferase 48" evidence="1">
    <location>
        <begin position="101"/>
        <end position="179"/>
    </location>
</feature>
<dbReference type="AlphaFoldDB" id="A0A9Q1MWK1"/>
<dbReference type="GO" id="GO:0003843">
    <property type="term" value="F:1,3-beta-D-glucan synthase activity"/>
    <property type="evidence" value="ECO:0007669"/>
    <property type="project" value="InterPro"/>
</dbReference>
<dbReference type="GO" id="GO:0006075">
    <property type="term" value="P:(1-&gt;3)-beta-D-glucan biosynthetic process"/>
    <property type="evidence" value="ECO:0007669"/>
    <property type="project" value="InterPro"/>
</dbReference>
<evidence type="ECO:0000313" key="3">
    <source>
        <dbReference type="EMBL" id="KAJ8567933.1"/>
    </source>
</evidence>
<dbReference type="GO" id="GO:0000148">
    <property type="term" value="C:1,3-beta-D-glucan synthase complex"/>
    <property type="evidence" value="ECO:0007669"/>
    <property type="project" value="InterPro"/>
</dbReference>
<evidence type="ECO:0000259" key="2">
    <source>
        <dbReference type="Pfam" id="PF25968"/>
    </source>
</evidence>
<dbReference type="Pfam" id="PF02364">
    <property type="entry name" value="Glucan_synthase"/>
    <property type="match status" value="2"/>
</dbReference>
<evidence type="ECO:0008006" key="5">
    <source>
        <dbReference type="Google" id="ProtNLM"/>
    </source>
</evidence>
<dbReference type="GO" id="GO:0005886">
    <property type="term" value="C:plasma membrane"/>
    <property type="evidence" value="ECO:0007669"/>
    <property type="project" value="TreeGrafter"/>
</dbReference>
<sequence>MSGLPLPNDKLERFLNLLVADYEDEEAKKSPVINLIQDIMEIIIQDVMVDGHEILERAHQIDRKERFERINIYLTHNISWREKVIRLNLLLTVKESAINVPTYLDARCQITFFANSLFMKMPDAPRVRNMLSFSVLTPYYNEDVLYSDEEINKENEDGITTLFYLQKIYPDQWKNFEDRINDPNLGYQMRGMMYYREALELQYFLDFAEDKAIFGGYRIIDMNQTDYRTLKERAHALADLKFTYVVSCQIYGAKKKSSEQRDRSCYVNILNLMLTYPSLRVAYIDEWDETVNGKSAKVYYSYCITNHRYESR</sequence>
<evidence type="ECO:0000259" key="1">
    <source>
        <dbReference type="Pfam" id="PF02364"/>
    </source>
</evidence>
<dbReference type="OrthoDB" id="1188691at2759"/>
<comment type="caution">
    <text evidence="3">The sequence shown here is derived from an EMBL/GenBank/DDBJ whole genome shotgun (WGS) entry which is preliminary data.</text>
</comment>
<gene>
    <name evidence="3" type="ORF">K7X08_020655</name>
</gene>
<accession>A0A9Q1MWK1</accession>
<dbReference type="PANTHER" id="PTHR12741">
    <property type="entry name" value="LYST-INTERACTING PROTEIN LIP5 DOPAMINE RESPONSIVE PROTEIN DRG-1"/>
    <property type="match status" value="1"/>
</dbReference>
<keyword evidence="4" id="KW-1185">Reference proteome</keyword>
<proteinExistence type="predicted"/>
<dbReference type="InterPro" id="IPR003440">
    <property type="entry name" value="Glyco_trans_48_dom"/>
</dbReference>
<dbReference type="EMBL" id="JAJAGQ010000003">
    <property type="protein sequence ID" value="KAJ8567933.1"/>
    <property type="molecule type" value="Genomic_DNA"/>
</dbReference>
<dbReference type="InterPro" id="IPR058851">
    <property type="entry name" value="CALS1_helical"/>
</dbReference>
<feature type="domain" description="Callose synthase helical" evidence="2">
    <location>
        <begin position="1"/>
        <end position="93"/>
    </location>
</feature>
<dbReference type="Pfam" id="PF25968">
    <property type="entry name" value="CALS1"/>
    <property type="match status" value="1"/>
</dbReference>
<reference evidence="4" key="1">
    <citation type="journal article" date="2023" name="Proc. Natl. Acad. Sci. U.S.A.">
        <title>Genomic and structural basis for evolution of tropane alkaloid biosynthesis.</title>
        <authorList>
            <person name="Wanga Y.-J."/>
            <person name="Taina T."/>
            <person name="Yua J.-Y."/>
            <person name="Lia J."/>
            <person name="Xua B."/>
            <person name="Chenc J."/>
            <person name="D'Auriad J.C."/>
            <person name="Huanga J.-P."/>
            <person name="Huanga S.-X."/>
        </authorList>
    </citation>
    <scope>NUCLEOTIDE SEQUENCE [LARGE SCALE GENOMIC DNA]</scope>
    <source>
        <strain evidence="4">cv. KIB-2019</strain>
    </source>
</reference>
<name>A0A9Q1MWK1_9SOLA</name>
<dbReference type="Proteomes" id="UP001152561">
    <property type="component" value="Unassembled WGS sequence"/>
</dbReference>
<dbReference type="PANTHER" id="PTHR12741:SF16">
    <property type="entry name" value="CALLOSE SYNTHASE 7"/>
    <property type="match status" value="1"/>
</dbReference>